<gene>
    <name evidence="2" type="ORF">HA331_09095</name>
</gene>
<keyword evidence="1" id="KW-1133">Transmembrane helix</keyword>
<dbReference type="RefSeq" id="WP_143522655.1">
    <property type="nucleotide sequence ID" value="NZ_DUJN01000008.1"/>
</dbReference>
<keyword evidence="1" id="KW-0472">Membrane</keyword>
<keyword evidence="1" id="KW-0812">Transmembrane</keyword>
<organism evidence="2 3">
    <name type="scientific">Pyrococcus horikoshii</name>
    <dbReference type="NCBI Taxonomy" id="53953"/>
    <lineage>
        <taxon>Archaea</taxon>
        <taxon>Methanobacteriati</taxon>
        <taxon>Methanobacteriota</taxon>
        <taxon>Thermococci</taxon>
        <taxon>Thermococcales</taxon>
        <taxon>Thermococcaceae</taxon>
        <taxon>Pyrococcus</taxon>
    </lineage>
</organism>
<accession>A0A832TAS2</accession>
<sequence length="81" mass="9453">MGKTLGLLLLLLGLFMIIKSFHPEILHYLIPYSSYIKRSFWGVILVLIGLFMISRNKIWRAIVKIVFVVYLTLYIVLVLNL</sequence>
<protein>
    <submittedName>
        <fullName evidence="2">Uncharacterized protein</fullName>
    </submittedName>
</protein>
<dbReference type="GeneID" id="1443401"/>
<proteinExistence type="predicted"/>
<dbReference type="EMBL" id="DUJN01000008">
    <property type="protein sequence ID" value="HII61874.1"/>
    <property type="molecule type" value="Genomic_DNA"/>
</dbReference>
<reference evidence="2" key="1">
    <citation type="journal article" date="2020" name="bioRxiv">
        <title>A rank-normalized archaeal taxonomy based on genome phylogeny resolves widespread incomplete and uneven classifications.</title>
        <authorList>
            <person name="Rinke C."/>
            <person name="Chuvochina M."/>
            <person name="Mussig A.J."/>
            <person name="Chaumeil P.-A."/>
            <person name="Waite D.W."/>
            <person name="Whitman W.B."/>
            <person name="Parks D.H."/>
            <person name="Hugenholtz P."/>
        </authorList>
    </citation>
    <scope>NUCLEOTIDE SEQUENCE</scope>
    <source>
        <strain evidence="2">UBA8834</strain>
    </source>
</reference>
<comment type="caution">
    <text evidence="2">The sequence shown here is derived from an EMBL/GenBank/DDBJ whole genome shotgun (WGS) entry which is preliminary data.</text>
</comment>
<dbReference type="Proteomes" id="UP000617544">
    <property type="component" value="Unassembled WGS sequence"/>
</dbReference>
<feature type="transmembrane region" description="Helical" evidence="1">
    <location>
        <begin position="39"/>
        <end position="54"/>
    </location>
</feature>
<feature type="transmembrane region" description="Helical" evidence="1">
    <location>
        <begin position="61"/>
        <end position="79"/>
    </location>
</feature>
<evidence type="ECO:0000313" key="3">
    <source>
        <dbReference type="Proteomes" id="UP000617544"/>
    </source>
</evidence>
<evidence type="ECO:0000256" key="1">
    <source>
        <dbReference type="SAM" id="Phobius"/>
    </source>
</evidence>
<dbReference type="AlphaFoldDB" id="A0A832TAS2"/>
<evidence type="ECO:0000313" key="2">
    <source>
        <dbReference type="EMBL" id="HII61874.1"/>
    </source>
</evidence>
<name>A0A832TAS2_PYRHR</name>